<sequence>MPLDAYTTPAAARLVDFARVIGVPTADVRFSALWAKLAVKSFEGIAMNTKLSKLPVDERIKLVEELHSSLRQVINESRMAP</sequence>
<gene>
    <name evidence="1" type="ORF">A2637_05155</name>
</gene>
<comment type="caution">
    <text evidence="1">The sequence shown here is derived from an EMBL/GenBank/DDBJ whole genome shotgun (WGS) entry which is preliminary data.</text>
</comment>
<proteinExistence type="predicted"/>
<evidence type="ECO:0000313" key="2">
    <source>
        <dbReference type="Proteomes" id="UP000179360"/>
    </source>
</evidence>
<reference evidence="1 2" key="1">
    <citation type="journal article" date="2016" name="Nat. Commun.">
        <title>Thousands of microbial genomes shed light on interconnected biogeochemical processes in an aquifer system.</title>
        <authorList>
            <person name="Anantharaman K."/>
            <person name="Brown C.T."/>
            <person name="Hug L.A."/>
            <person name="Sharon I."/>
            <person name="Castelle C.J."/>
            <person name="Probst A.J."/>
            <person name="Thomas B.C."/>
            <person name="Singh A."/>
            <person name="Wilkins M.J."/>
            <person name="Karaoz U."/>
            <person name="Brodie E.L."/>
            <person name="Williams K.H."/>
            <person name="Hubbard S.S."/>
            <person name="Banfield J.F."/>
        </authorList>
    </citation>
    <scope>NUCLEOTIDE SEQUENCE [LARGE SCALE GENOMIC DNA]</scope>
</reference>
<evidence type="ECO:0000313" key="1">
    <source>
        <dbReference type="EMBL" id="OGI47949.1"/>
    </source>
</evidence>
<dbReference type="EMBL" id="MFSY01000004">
    <property type="protein sequence ID" value="OGI47949.1"/>
    <property type="molecule type" value="Genomic_DNA"/>
</dbReference>
<dbReference type="AlphaFoldDB" id="A0A1F6TSB4"/>
<dbReference type="Proteomes" id="UP000179360">
    <property type="component" value="Unassembled WGS sequence"/>
</dbReference>
<accession>A0A1F6TSB4</accession>
<organism evidence="1 2">
    <name type="scientific">Candidatus Muproteobacteria bacterium RIFCSPHIGHO2_01_FULL_65_16</name>
    <dbReference type="NCBI Taxonomy" id="1817764"/>
    <lineage>
        <taxon>Bacteria</taxon>
        <taxon>Pseudomonadati</taxon>
        <taxon>Pseudomonadota</taxon>
        <taxon>Candidatus Muproteobacteria</taxon>
    </lineage>
</organism>
<protein>
    <submittedName>
        <fullName evidence="1">Uncharacterized protein</fullName>
    </submittedName>
</protein>
<name>A0A1F6TSB4_9PROT</name>